<protein>
    <recommendedName>
        <fullName evidence="3">Core-binding (CB) domain-containing protein</fullName>
    </recommendedName>
</protein>
<evidence type="ECO:0008006" key="3">
    <source>
        <dbReference type="Google" id="ProtNLM"/>
    </source>
</evidence>
<proteinExistence type="predicted"/>
<dbReference type="OMA" id="VPQHFEA"/>
<evidence type="ECO:0000313" key="2">
    <source>
        <dbReference type="Proteomes" id="UP000018817"/>
    </source>
</evidence>
<dbReference type="VEuPathDB" id="FungiDB:PPTG_14932"/>
<dbReference type="AlphaFoldDB" id="W2PVH3"/>
<sequence>MEEAARQTAIRRNLSGDQVRSACTSANTKKAYQSYLKGVAKWVHALQPSPDTFFCKDDSLNLAVFVPQHFEAFLLYKINKGKLKVSTLLIQERGG</sequence>
<organism evidence="1 2">
    <name type="scientific">Phytophthora nicotianae (strain INRA-310)</name>
    <name type="common">Phytophthora parasitica</name>
    <dbReference type="NCBI Taxonomy" id="761204"/>
    <lineage>
        <taxon>Eukaryota</taxon>
        <taxon>Sar</taxon>
        <taxon>Stramenopiles</taxon>
        <taxon>Oomycota</taxon>
        <taxon>Peronosporomycetes</taxon>
        <taxon>Peronosporales</taxon>
        <taxon>Peronosporaceae</taxon>
        <taxon>Phytophthora</taxon>
    </lineage>
</organism>
<dbReference type="EMBL" id="KI669605">
    <property type="protein sequence ID" value="ETN04224.1"/>
    <property type="molecule type" value="Genomic_DNA"/>
</dbReference>
<dbReference type="Proteomes" id="UP000018817">
    <property type="component" value="Unassembled WGS sequence"/>
</dbReference>
<evidence type="ECO:0000313" key="1">
    <source>
        <dbReference type="EMBL" id="ETN04224.1"/>
    </source>
</evidence>
<dbReference type="RefSeq" id="XP_008910525.1">
    <property type="nucleotide sequence ID" value="XM_008912277.1"/>
</dbReference>
<accession>W2PVH3</accession>
<reference evidence="1 2" key="2">
    <citation type="submission" date="2013-11" db="EMBL/GenBank/DDBJ databases">
        <title>The Genome Sequence of Phytophthora parasitica INRA-310.</title>
        <authorList>
            <consortium name="The Broad Institute Genomics Platform"/>
            <person name="Russ C."/>
            <person name="Tyler B."/>
            <person name="Panabieres F."/>
            <person name="Shan W."/>
            <person name="Tripathy S."/>
            <person name="Grunwald N."/>
            <person name="Machado M."/>
            <person name="Johnson C.S."/>
            <person name="Arredondo F."/>
            <person name="Hong C."/>
            <person name="Coffey M."/>
            <person name="Young S.K."/>
            <person name="Zeng Q."/>
            <person name="Gargeya S."/>
            <person name="Fitzgerald M."/>
            <person name="Abouelleil A."/>
            <person name="Alvarado L."/>
            <person name="Chapman S.B."/>
            <person name="Gainer-Dewar J."/>
            <person name="Goldberg J."/>
            <person name="Griggs A."/>
            <person name="Gujja S."/>
            <person name="Hansen M."/>
            <person name="Howarth C."/>
            <person name="Imamovic A."/>
            <person name="Ireland A."/>
            <person name="Larimer J."/>
            <person name="McCowan C."/>
            <person name="Murphy C."/>
            <person name="Pearson M."/>
            <person name="Poon T.W."/>
            <person name="Priest M."/>
            <person name="Roberts A."/>
            <person name="Saif S."/>
            <person name="Shea T."/>
            <person name="Sykes S."/>
            <person name="Wortman J."/>
            <person name="Nusbaum C."/>
            <person name="Birren B."/>
        </authorList>
    </citation>
    <scope>NUCLEOTIDE SEQUENCE [LARGE SCALE GENOMIC DNA]</scope>
    <source>
        <strain evidence="1 2">INRA-310</strain>
    </source>
</reference>
<name>W2PVH3_PHYN3</name>
<reference evidence="2" key="1">
    <citation type="submission" date="2011-12" db="EMBL/GenBank/DDBJ databases">
        <authorList>
            <consortium name="The Broad Institute Genome Sequencing Platform"/>
            <person name="Russ C."/>
            <person name="Tyler B."/>
            <person name="Panabieres F."/>
            <person name="Shan W."/>
            <person name="Tripathy S."/>
            <person name="Grunwald N."/>
            <person name="Machado M."/>
            <person name="Young S.K."/>
            <person name="Zeng Q."/>
            <person name="Gargeya S."/>
            <person name="Fitzgerald M."/>
            <person name="Haas B."/>
            <person name="Abouelleil A."/>
            <person name="Alvarado L."/>
            <person name="Arachchi H.M."/>
            <person name="Berlin A."/>
            <person name="Chapman S.B."/>
            <person name="Gearin G."/>
            <person name="Goldberg J."/>
            <person name="Griggs A."/>
            <person name="Gujja S."/>
            <person name="Hansen M."/>
            <person name="Heiman D."/>
            <person name="Howarth C."/>
            <person name="Larimer J."/>
            <person name="Lui A."/>
            <person name="MacDonald P.J.P."/>
            <person name="McCowen C."/>
            <person name="Montmayeur A."/>
            <person name="Murphy C."/>
            <person name="Neiman D."/>
            <person name="Pearson M."/>
            <person name="Priest M."/>
            <person name="Roberts A."/>
            <person name="Saif S."/>
            <person name="Shea T."/>
            <person name="Sisk P."/>
            <person name="Stolte C."/>
            <person name="Sykes S."/>
            <person name="Wortman J."/>
            <person name="Nusbaum C."/>
            <person name="Birren B."/>
        </authorList>
    </citation>
    <scope>NUCLEOTIDE SEQUENCE [LARGE SCALE GENOMIC DNA]</scope>
    <source>
        <strain evidence="2">INRA-310</strain>
    </source>
</reference>
<dbReference type="GeneID" id="20184170"/>
<gene>
    <name evidence="1" type="ORF">PPTG_14932</name>
</gene>